<sequence length="376" mass="43927">MNQILNLNATKIDLSNRNLDKIPREIFELKNLRKLILRNNNIKVIPQEIEKLKKLQTLDLSGNSISNFYAKICSLKNLKILNLNHNRIKTIPIQIKNLNKLTSLHISHNKISKISQEIYSLQNLRELNISHNKINKIENNLINLKNLRKFWISGLPLSYFPEFYFIPKSLICLYAFSPTITSFDVDTTYQQLCAIKGNAINYFNDFNYDFIFQNHNKPDIVTMKKIVKKNKVFISYSHKDSIWLDKVRNHLSVLKNHLEIDIEVWDDNKLEVGDVWKEEIRQSLEEAGIAIFLISTDFLSSNFINKEEIPPILENAKNKGTVILPIILKVCYFEKSKLGSYQSLNNPSQPFSKMSENEIDEHLVELTKKIHKIMEK</sequence>
<keyword evidence="5" id="KW-1185">Reference proteome</keyword>
<dbReference type="SUPFAM" id="SSF52047">
    <property type="entry name" value="RNI-like"/>
    <property type="match status" value="1"/>
</dbReference>
<dbReference type="EMBL" id="JAOTEM010000003">
    <property type="protein sequence ID" value="MCU7618181.1"/>
    <property type="molecule type" value="Genomic_DNA"/>
</dbReference>
<dbReference type="InterPro" id="IPR055414">
    <property type="entry name" value="LRR_R13L4/SHOC2-like"/>
</dbReference>
<dbReference type="PROSITE" id="PS50104">
    <property type="entry name" value="TIR"/>
    <property type="match status" value="1"/>
</dbReference>
<dbReference type="RefSeq" id="WP_263003656.1">
    <property type="nucleotide sequence ID" value="NZ_JAOTEM010000003.1"/>
</dbReference>
<feature type="domain" description="TIR" evidence="3">
    <location>
        <begin position="228"/>
        <end position="371"/>
    </location>
</feature>
<accession>A0ABT2W7K9</accession>
<reference evidence="5" key="1">
    <citation type="submission" date="2023-07" db="EMBL/GenBank/DDBJ databases">
        <title>Chryseobacterium sp. strain PBS4-4 Genome sequencing and assembly.</title>
        <authorList>
            <person name="Jung Y."/>
        </authorList>
    </citation>
    <scope>NUCLEOTIDE SEQUENCE [LARGE SCALE GENOMIC DNA]</scope>
    <source>
        <strain evidence="5">PBS4-4</strain>
    </source>
</reference>
<organism evidence="4 5">
    <name type="scientific">Chryseobacterium edaphi</name>
    <dbReference type="NCBI Taxonomy" id="2976532"/>
    <lineage>
        <taxon>Bacteria</taxon>
        <taxon>Pseudomonadati</taxon>
        <taxon>Bacteroidota</taxon>
        <taxon>Flavobacteriia</taxon>
        <taxon>Flavobacteriales</taxon>
        <taxon>Weeksellaceae</taxon>
        <taxon>Chryseobacterium group</taxon>
        <taxon>Chryseobacterium</taxon>
    </lineage>
</organism>
<dbReference type="InterPro" id="IPR003591">
    <property type="entry name" value="Leu-rich_rpt_typical-subtyp"/>
</dbReference>
<dbReference type="Proteomes" id="UP001208649">
    <property type="component" value="Unassembled WGS sequence"/>
</dbReference>
<dbReference type="Gene3D" id="3.80.10.10">
    <property type="entry name" value="Ribonuclease Inhibitor"/>
    <property type="match status" value="1"/>
</dbReference>
<dbReference type="Pfam" id="PF13676">
    <property type="entry name" value="TIR_2"/>
    <property type="match status" value="1"/>
</dbReference>
<dbReference type="PRINTS" id="PR00019">
    <property type="entry name" value="LEURICHRPT"/>
</dbReference>
<evidence type="ECO:0000256" key="1">
    <source>
        <dbReference type="ARBA" id="ARBA00022614"/>
    </source>
</evidence>
<keyword evidence="2" id="KW-0677">Repeat</keyword>
<evidence type="ECO:0000256" key="2">
    <source>
        <dbReference type="ARBA" id="ARBA00022737"/>
    </source>
</evidence>
<dbReference type="InterPro" id="IPR050216">
    <property type="entry name" value="LRR_domain-containing"/>
</dbReference>
<keyword evidence="1" id="KW-0433">Leucine-rich repeat</keyword>
<dbReference type="SUPFAM" id="SSF52200">
    <property type="entry name" value="Toll/Interleukin receptor TIR domain"/>
    <property type="match status" value="1"/>
</dbReference>
<dbReference type="Gene3D" id="3.40.50.10140">
    <property type="entry name" value="Toll/interleukin-1 receptor homology (TIR) domain"/>
    <property type="match status" value="1"/>
</dbReference>
<proteinExistence type="predicted"/>
<evidence type="ECO:0000313" key="5">
    <source>
        <dbReference type="Proteomes" id="UP001208649"/>
    </source>
</evidence>
<dbReference type="PROSITE" id="PS51450">
    <property type="entry name" value="LRR"/>
    <property type="match status" value="5"/>
</dbReference>
<protein>
    <submittedName>
        <fullName evidence="4">Leucine-rich repeat domain-containing protein</fullName>
    </submittedName>
</protein>
<comment type="caution">
    <text evidence="4">The sequence shown here is derived from an EMBL/GenBank/DDBJ whole genome shotgun (WGS) entry which is preliminary data.</text>
</comment>
<dbReference type="Pfam" id="PF23598">
    <property type="entry name" value="LRR_14"/>
    <property type="match status" value="1"/>
</dbReference>
<evidence type="ECO:0000259" key="3">
    <source>
        <dbReference type="PROSITE" id="PS50104"/>
    </source>
</evidence>
<dbReference type="InterPro" id="IPR001611">
    <property type="entry name" value="Leu-rich_rpt"/>
</dbReference>
<dbReference type="InterPro" id="IPR032675">
    <property type="entry name" value="LRR_dom_sf"/>
</dbReference>
<evidence type="ECO:0000313" key="4">
    <source>
        <dbReference type="EMBL" id="MCU7618181.1"/>
    </source>
</evidence>
<gene>
    <name evidence="4" type="ORF">NZ698_13310</name>
</gene>
<dbReference type="PANTHER" id="PTHR48051">
    <property type="match status" value="1"/>
</dbReference>
<dbReference type="SMART" id="SM00365">
    <property type="entry name" value="LRR_SD22"/>
    <property type="match status" value="4"/>
</dbReference>
<name>A0ABT2W7K9_9FLAO</name>
<dbReference type="SMART" id="SM00255">
    <property type="entry name" value="TIR"/>
    <property type="match status" value="1"/>
</dbReference>
<dbReference type="InterPro" id="IPR000157">
    <property type="entry name" value="TIR_dom"/>
</dbReference>
<dbReference type="PANTHER" id="PTHR48051:SF1">
    <property type="entry name" value="RAS SUPPRESSOR PROTEIN 1"/>
    <property type="match status" value="1"/>
</dbReference>
<dbReference type="InterPro" id="IPR035897">
    <property type="entry name" value="Toll_tir_struct_dom_sf"/>
</dbReference>
<dbReference type="SMART" id="SM00369">
    <property type="entry name" value="LRR_TYP"/>
    <property type="match status" value="5"/>
</dbReference>